<protein>
    <submittedName>
        <fullName evidence="4">Sulfotransferase</fullName>
        <ecNumber evidence="4">2.8.2.-</ecNumber>
    </submittedName>
</protein>
<gene>
    <name evidence="4" type="ORF">RM532_15560</name>
</gene>
<dbReference type="GO" id="GO:0016740">
    <property type="term" value="F:transferase activity"/>
    <property type="evidence" value="ECO:0007669"/>
    <property type="project" value="UniProtKB-KW"/>
</dbReference>
<dbReference type="SUPFAM" id="SSF52540">
    <property type="entry name" value="P-loop containing nucleoside triphosphate hydrolases"/>
    <property type="match status" value="1"/>
</dbReference>
<dbReference type="Gene3D" id="3.40.50.300">
    <property type="entry name" value="P-loop containing nucleotide triphosphate hydrolases"/>
    <property type="match status" value="1"/>
</dbReference>
<sequence length="307" mass="34948">MSCIPNLFVIGAPKCGTTALVEALSRHPEIYVPKKEIRYFDARTFYDFPEDAQVRTLDQYLRYFDSNSAARSRYRVDGSVFNMYAASSLQDILALNANAKFVLTLRDPLDAAKSMHMQRLKYHDLRMREVSESFADCWKLLDERRVGRGFPPGCRNRFLFRYDLLYDYGLYLPHIEQLVPARNLALIDYADLVRRPGETLEALWRFLGVERHPISMSRENNSYVVEPNFLSKLSERFVRRSAPLRHALAAAGLPINRIGRAMISKRSAPPAQSRASDVDAIASAEFSGSAAAMADTLSKYSVMKWAT</sequence>
<dbReference type="EC" id="2.8.2.-" evidence="4"/>
<dbReference type="Proteomes" id="UP001251857">
    <property type="component" value="Unassembled WGS sequence"/>
</dbReference>
<dbReference type="InterPro" id="IPR027417">
    <property type="entry name" value="P-loop_NTPase"/>
</dbReference>
<dbReference type="Pfam" id="PF00685">
    <property type="entry name" value="Sulfotransfer_1"/>
    <property type="match status" value="1"/>
</dbReference>
<evidence type="ECO:0000256" key="2">
    <source>
        <dbReference type="ARBA" id="ARBA00023180"/>
    </source>
</evidence>
<evidence type="ECO:0000313" key="4">
    <source>
        <dbReference type="EMBL" id="MDT0636365.1"/>
    </source>
</evidence>
<dbReference type="EMBL" id="JAVRIB010000030">
    <property type="protein sequence ID" value="MDT0636365.1"/>
    <property type="molecule type" value="Genomic_DNA"/>
</dbReference>
<name>A0ABU3C491_9GAMM</name>
<evidence type="ECO:0000313" key="5">
    <source>
        <dbReference type="Proteomes" id="UP001251857"/>
    </source>
</evidence>
<reference evidence="4 5" key="1">
    <citation type="submission" date="2023-09" db="EMBL/GenBank/DDBJ databases">
        <authorList>
            <person name="Rey-Velasco X."/>
        </authorList>
    </citation>
    <scope>NUCLEOTIDE SEQUENCE [LARGE SCALE GENOMIC DNA]</scope>
    <source>
        <strain evidence="4 5">W335</strain>
    </source>
</reference>
<dbReference type="PANTHER" id="PTHR10605:SF56">
    <property type="entry name" value="BIFUNCTIONAL HEPARAN SULFATE N-DEACETYLASE_N-SULFOTRANSFERASE"/>
    <property type="match status" value="1"/>
</dbReference>
<dbReference type="RefSeq" id="WP_311654259.1">
    <property type="nucleotide sequence ID" value="NZ_JAVRIB010000030.1"/>
</dbReference>
<dbReference type="InterPro" id="IPR037359">
    <property type="entry name" value="NST/OST"/>
</dbReference>
<proteinExistence type="predicted"/>
<evidence type="ECO:0000259" key="3">
    <source>
        <dbReference type="Pfam" id="PF00685"/>
    </source>
</evidence>
<dbReference type="GO" id="GO:0016874">
    <property type="term" value="F:ligase activity"/>
    <property type="evidence" value="ECO:0007669"/>
    <property type="project" value="UniProtKB-KW"/>
</dbReference>
<dbReference type="PANTHER" id="PTHR10605">
    <property type="entry name" value="HEPARAN SULFATE SULFOTRANSFERASE"/>
    <property type="match status" value="1"/>
</dbReference>
<keyword evidence="4" id="KW-0436">Ligase</keyword>
<accession>A0ABU3C491</accession>
<feature type="domain" description="Sulfotransferase" evidence="3">
    <location>
        <begin position="6"/>
        <end position="210"/>
    </location>
</feature>
<keyword evidence="1 4" id="KW-0808">Transferase</keyword>
<evidence type="ECO:0000256" key="1">
    <source>
        <dbReference type="ARBA" id="ARBA00022679"/>
    </source>
</evidence>
<comment type="caution">
    <text evidence="4">The sequence shown here is derived from an EMBL/GenBank/DDBJ whole genome shotgun (WGS) entry which is preliminary data.</text>
</comment>
<organism evidence="4 5">
    <name type="scientific">Spectribacter hydrogenoxidans</name>
    <dbReference type="NCBI Taxonomy" id="3075608"/>
    <lineage>
        <taxon>Bacteria</taxon>
        <taxon>Pseudomonadati</taxon>
        <taxon>Pseudomonadota</taxon>
        <taxon>Gammaproteobacteria</taxon>
        <taxon>Salinisphaerales</taxon>
        <taxon>Salinisphaeraceae</taxon>
        <taxon>Spectribacter</taxon>
    </lineage>
</organism>
<dbReference type="InterPro" id="IPR000863">
    <property type="entry name" value="Sulfotransferase_dom"/>
</dbReference>
<keyword evidence="2" id="KW-0325">Glycoprotein</keyword>
<keyword evidence="5" id="KW-1185">Reference proteome</keyword>